<feature type="compositionally biased region" description="Polar residues" evidence="1">
    <location>
        <begin position="103"/>
        <end position="123"/>
    </location>
</feature>
<feature type="region of interest" description="Disordered" evidence="1">
    <location>
        <begin position="1"/>
        <end position="129"/>
    </location>
</feature>
<dbReference type="OrthoDB" id="635774at2759"/>
<gene>
    <name evidence="3" type="ORF">PV10_06835</name>
</gene>
<feature type="compositionally biased region" description="Basic and acidic residues" evidence="1">
    <location>
        <begin position="82"/>
        <end position="102"/>
    </location>
</feature>
<accession>A0A0D1WKG2</accession>
<dbReference type="PANTHER" id="PTHR44329">
    <property type="entry name" value="SERINE/THREONINE-PROTEIN KINASE TNNI3K-RELATED"/>
    <property type="match status" value="1"/>
</dbReference>
<dbReference type="EMBL" id="KN847524">
    <property type="protein sequence ID" value="KIV89435.1"/>
    <property type="molecule type" value="Genomic_DNA"/>
</dbReference>
<dbReference type="GeneID" id="27324680"/>
<feature type="compositionally biased region" description="Basic residues" evidence="1">
    <location>
        <begin position="21"/>
        <end position="35"/>
    </location>
</feature>
<dbReference type="GO" id="GO:0004674">
    <property type="term" value="F:protein serine/threonine kinase activity"/>
    <property type="evidence" value="ECO:0007669"/>
    <property type="project" value="TreeGrafter"/>
</dbReference>
<feature type="compositionally biased region" description="Polar residues" evidence="1">
    <location>
        <begin position="794"/>
        <end position="804"/>
    </location>
</feature>
<feature type="region of interest" description="Disordered" evidence="1">
    <location>
        <begin position="744"/>
        <end position="848"/>
    </location>
</feature>
<dbReference type="AlphaFoldDB" id="A0A0D1WKG2"/>
<dbReference type="SUPFAM" id="SSF56112">
    <property type="entry name" value="Protein kinase-like (PK-like)"/>
    <property type="match status" value="1"/>
</dbReference>
<reference evidence="3 4" key="1">
    <citation type="submission" date="2015-01" db="EMBL/GenBank/DDBJ databases">
        <title>The Genome Sequence of Exophiala mesophila CBS40295.</title>
        <authorList>
            <consortium name="The Broad Institute Genomics Platform"/>
            <person name="Cuomo C."/>
            <person name="de Hoog S."/>
            <person name="Gorbushina A."/>
            <person name="Stielow B."/>
            <person name="Teixiera M."/>
            <person name="Abouelleil A."/>
            <person name="Chapman S.B."/>
            <person name="Priest M."/>
            <person name="Young S.K."/>
            <person name="Wortman J."/>
            <person name="Nusbaum C."/>
            <person name="Birren B."/>
        </authorList>
    </citation>
    <scope>NUCLEOTIDE SEQUENCE [LARGE SCALE GENOMIC DNA]</scope>
    <source>
        <strain evidence="3 4">CBS 40295</strain>
    </source>
</reference>
<dbReference type="InterPro" id="IPR051681">
    <property type="entry name" value="Ser/Thr_Kinases-Pseudokinases"/>
</dbReference>
<dbReference type="HOGENOM" id="CLU_006696_2_0_1"/>
<evidence type="ECO:0000313" key="3">
    <source>
        <dbReference type="EMBL" id="KIV89435.1"/>
    </source>
</evidence>
<proteinExistence type="predicted"/>
<dbReference type="GO" id="GO:0005524">
    <property type="term" value="F:ATP binding"/>
    <property type="evidence" value="ECO:0007669"/>
    <property type="project" value="InterPro"/>
</dbReference>
<sequence length="1041" mass="116757">MGKAHHNVTSPLTKIESEPGRHKHLFGMRQKFHRLFSKDDHTQSPIDCSDDDGWPSSWTPSDPSRPDPPRVGLPRQATFRRQNSERRERLLPVEPGHAERRAFSSTRQISTSLPRPRATSSPPYWQPGRASAPIVANSIRVSPEDQDFVLPTVVALPSDSSLQVPPPDHAWPPTDLLDRPPRPPSTTSSDASQYAAMAHDDDKADLRAELDSRWILNLSMHFRDKSDREKFFVTYAETPNRWRRVTVSCDYRNAEPGSLEVDLKELQFQRDKSLQIYESIRDSLPEIQFYDTVTNLKLETTDGRLHVHVTEDVHEIIPYPSRSIIAHTFADPETRPLEVRESDLIFDSHLSGFVYKVKYKGQVYIKKEIPGPDTVDEFLYEINALHDLHDSNHVIHLEAIILDDERQVVKGLLITYAERGAIVDLLYDHKGNISWEDRCRWAEDAVRGLSEIHEEGYVQGDFTLSNIVVDDNNRAKIIDINRRGCPVGWEPPEIATKIASNQRISMYIGEKSDLYQLGMTLWALAMDDDEPERHAPFMSVQAFPQDVPEWYQDIVRICLSTRPRDRLSAKDLVDLFPETSSTSSEGTRPCSNRPRLKLLNPHDYIDPADAVGRDDIERLAHQRDQNLTPYSPESSRDDYSFTYPKSSNYEIESQSSAYERPRGRRPPTNFGHLERNERRHWISYEGETPRVEESEPNIVSVSPGGDRDLYDEIDVNGHPYLISRGTFNEEEIRILEMASNTDLCSSEQVTPQGSGAPSIERLERTATPVKDTSVSSDRTPRGSRLTLPIFSPSEEVNSTSSIISDETARSFEMVSTQGSPEQTQPDTGTPALASHGPPTLPYDDSGYDEPFIVSDPTHEEASVTEDSLCSVHSEDFNVLIHPTDLSLSRAIESQTARSSKNIEDLSMLSAERFASLEEVPGDASGNMLLGQMSQPVSRPFVESDNVEGRASCSVTKGQLSTSAPAADDGLTHHTDLTKSPPATQTCLADSTVHGAPVNLPHSSDEEVKPTQAQNGAELLDSSSKEKALALPDVPHRQVPQE</sequence>
<dbReference type="RefSeq" id="XP_016221009.1">
    <property type="nucleotide sequence ID" value="XM_016371677.1"/>
</dbReference>
<organism evidence="3 4">
    <name type="scientific">Exophiala mesophila</name>
    <name type="common">Black yeast-like fungus</name>
    <dbReference type="NCBI Taxonomy" id="212818"/>
    <lineage>
        <taxon>Eukaryota</taxon>
        <taxon>Fungi</taxon>
        <taxon>Dikarya</taxon>
        <taxon>Ascomycota</taxon>
        <taxon>Pezizomycotina</taxon>
        <taxon>Eurotiomycetes</taxon>
        <taxon>Chaetothyriomycetidae</taxon>
        <taxon>Chaetothyriales</taxon>
        <taxon>Herpotrichiellaceae</taxon>
        <taxon>Exophiala</taxon>
    </lineage>
</organism>
<name>A0A0D1WKG2_EXOME</name>
<dbReference type="CDD" id="cd00180">
    <property type="entry name" value="PKc"/>
    <property type="match status" value="1"/>
</dbReference>
<dbReference type="VEuPathDB" id="FungiDB:PV10_06835"/>
<dbReference type="Proteomes" id="UP000054302">
    <property type="component" value="Unassembled WGS sequence"/>
</dbReference>
<feature type="region of interest" description="Disordered" evidence="1">
    <location>
        <begin position="940"/>
        <end position="1041"/>
    </location>
</feature>
<dbReference type="STRING" id="212818.A0A0D1WKG2"/>
<feature type="compositionally biased region" description="Polar residues" evidence="1">
    <location>
        <begin position="744"/>
        <end position="755"/>
    </location>
</feature>
<dbReference type="Pfam" id="PF07714">
    <property type="entry name" value="PK_Tyr_Ser-Thr"/>
    <property type="match status" value="1"/>
</dbReference>
<keyword evidence="4" id="KW-1185">Reference proteome</keyword>
<evidence type="ECO:0000256" key="1">
    <source>
        <dbReference type="SAM" id="MobiDB-lite"/>
    </source>
</evidence>
<feature type="region of interest" description="Disordered" evidence="1">
    <location>
        <begin position="621"/>
        <end position="672"/>
    </location>
</feature>
<feature type="compositionally biased region" description="Polar residues" evidence="1">
    <location>
        <begin position="952"/>
        <end position="963"/>
    </location>
</feature>
<dbReference type="PROSITE" id="PS50011">
    <property type="entry name" value="PROTEIN_KINASE_DOM"/>
    <property type="match status" value="1"/>
</dbReference>
<feature type="region of interest" description="Disordered" evidence="1">
    <location>
        <begin position="578"/>
        <end position="604"/>
    </location>
</feature>
<evidence type="ECO:0000259" key="2">
    <source>
        <dbReference type="PROSITE" id="PS50011"/>
    </source>
</evidence>
<dbReference type="InterPro" id="IPR011009">
    <property type="entry name" value="Kinase-like_dom_sf"/>
</dbReference>
<feature type="compositionally biased region" description="Polar residues" evidence="1">
    <location>
        <begin position="643"/>
        <end position="657"/>
    </location>
</feature>
<evidence type="ECO:0000313" key="4">
    <source>
        <dbReference type="Proteomes" id="UP000054302"/>
    </source>
</evidence>
<dbReference type="OMA" id="WALAMDD"/>
<dbReference type="InterPro" id="IPR000719">
    <property type="entry name" value="Prot_kinase_dom"/>
</dbReference>
<protein>
    <recommendedName>
        <fullName evidence="2">Protein kinase domain-containing protein</fullName>
    </recommendedName>
</protein>
<dbReference type="InterPro" id="IPR001245">
    <property type="entry name" value="Ser-Thr/Tyr_kinase_cat_dom"/>
</dbReference>
<feature type="domain" description="Protein kinase" evidence="2">
    <location>
        <begin position="340"/>
        <end position="579"/>
    </location>
</feature>
<feature type="region of interest" description="Disordered" evidence="1">
    <location>
        <begin position="158"/>
        <end position="193"/>
    </location>
</feature>
<feature type="compositionally biased region" description="Polar residues" evidence="1">
    <location>
        <begin position="813"/>
        <end position="827"/>
    </location>
</feature>
<dbReference type="Gene3D" id="1.10.510.10">
    <property type="entry name" value="Transferase(Phosphotransferase) domain 1"/>
    <property type="match status" value="1"/>
</dbReference>
<feature type="compositionally biased region" description="Polar residues" evidence="1">
    <location>
        <begin position="578"/>
        <end position="590"/>
    </location>
</feature>